<protein>
    <submittedName>
        <fullName evidence="1">Uncharacterized protein</fullName>
    </submittedName>
</protein>
<reference evidence="1 2" key="1">
    <citation type="submission" date="2015-03" db="EMBL/GenBank/DDBJ databases">
        <authorList>
            <consortium name="Pathogen Informatics"/>
            <person name="Murphy D."/>
        </authorList>
    </citation>
    <scope>NUCLEOTIDE SEQUENCE [LARGE SCALE GENOMIC DNA]</scope>
    <source>
        <strain evidence="1 2">PAP036</strain>
    </source>
</reference>
<gene>
    <name evidence="1" type="ORF">ERS075527_01309</name>
</gene>
<evidence type="ECO:0000313" key="1">
    <source>
        <dbReference type="EMBL" id="CPT14033.1"/>
    </source>
</evidence>
<comment type="caution">
    <text evidence="1">The sequence shown here is derived from an EMBL/GenBank/DDBJ whole genome shotgun (WGS) entry which is preliminary data.</text>
</comment>
<dbReference type="EMBL" id="CSUW01000002">
    <property type="protein sequence ID" value="CPT14033.1"/>
    <property type="molecule type" value="Genomic_DNA"/>
</dbReference>
<dbReference type="AlphaFoldDB" id="A0AB33T478"/>
<accession>A0AB33T478</accession>
<organism evidence="1 2">
    <name type="scientific">Mycobacteroides abscessus</name>
    <dbReference type="NCBI Taxonomy" id="36809"/>
    <lineage>
        <taxon>Bacteria</taxon>
        <taxon>Bacillati</taxon>
        <taxon>Actinomycetota</taxon>
        <taxon>Actinomycetes</taxon>
        <taxon>Mycobacteriales</taxon>
        <taxon>Mycobacteriaceae</taxon>
        <taxon>Mycobacteroides</taxon>
    </lineage>
</organism>
<evidence type="ECO:0000313" key="2">
    <source>
        <dbReference type="Proteomes" id="UP000038487"/>
    </source>
</evidence>
<name>A0AB33T478_9MYCO</name>
<sequence>MVYKAPPHVTVKGFSLWGGVNVKRKRRKRRESLEER</sequence>
<proteinExistence type="predicted"/>
<dbReference type="Proteomes" id="UP000038487">
    <property type="component" value="Unassembled WGS sequence"/>
</dbReference>